<dbReference type="OrthoDB" id="5835829at2759"/>
<dbReference type="Proteomes" id="UP000623129">
    <property type="component" value="Unassembled WGS sequence"/>
</dbReference>
<gene>
    <name evidence="2" type="ORF">FCM35_KLT15883</name>
</gene>
<keyword evidence="1 2" id="KW-0808">Transferase</keyword>
<dbReference type="PANTHER" id="PTHR48048">
    <property type="entry name" value="GLYCOSYLTRANSFERASE"/>
    <property type="match status" value="1"/>
</dbReference>
<evidence type="ECO:0000313" key="3">
    <source>
        <dbReference type="Proteomes" id="UP000623129"/>
    </source>
</evidence>
<protein>
    <submittedName>
        <fullName evidence="2">UDP-glycosyltransferase 88A1-like protein</fullName>
    </submittedName>
</protein>
<accession>A0A833RFF7</accession>
<keyword evidence="3" id="KW-1185">Reference proteome</keyword>
<sequence length="480" mass="52701">MASAVAATTDITTYGTSNNLVVLYPSPGMGHLVSMIELGMLLIRHGLSVTILIVDPPYKTGATAEFIAGVSAANPSISFHRLPSVMLSPGSKSPHHEALTFEVLELSNPGLLSFLRSASPSALIVDFFCTCALDVARELKIPCYLFFTSGASVITTFLQLPVLHKNSSNSFRELGYECLSIPGVPPIPANHMPLPMLDRDDRAYEEFLTMTERLPEYDGIIINTFTSLEPHVIECITRGKCVPPGGSTPLIYCIGPLIKSDEKHGGRECLSWLNKQPKSSVVFLCFGSIGRLPAKQIKEIAIGLEKSGHRFLWVVRSPLNPKKLFETEKLPEPDLDMLLPEGFLKRTSDRGIVVKSWAPQVEVLMHESVGGFVTHCGWNSVLEAVTAGVAMVAWPLYAEQWMNKVFLEEEMKLAVAVEGYDKELVAADEVERKIKWLMESDGGKELRERAAAAKVAANRALVEGGESYTALMRLVNFLKK</sequence>
<evidence type="ECO:0000313" key="2">
    <source>
        <dbReference type="EMBL" id="KAF3340112.1"/>
    </source>
</evidence>
<dbReference type="FunFam" id="3.40.50.2000:FF:000020">
    <property type="entry name" value="Glycosyltransferase"/>
    <property type="match status" value="1"/>
</dbReference>
<dbReference type="CDD" id="cd03784">
    <property type="entry name" value="GT1_Gtf-like"/>
    <property type="match status" value="1"/>
</dbReference>
<evidence type="ECO:0000256" key="1">
    <source>
        <dbReference type="ARBA" id="ARBA00022679"/>
    </source>
</evidence>
<reference evidence="2" key="1">
    <citation type="submission" date="2020-01" db="EMBL/GenBank/DDBJ databases">
        <title>Genome sequence of Kobresia littledalei, the first chromosome-level genome in the family Cyperaceae.</title>
        <authorList>
            <person name="Qu G."/>
        </authorList>
    </citation>
    <scope>NUCLEOTIDE SEQUENCE</scope>
    <source>
        <strain evidence="2">C.B.Clarke</strain>
        <tissue evidence="2">Leaf</tissue>
    </source>
</reference>
<dbReference type="PANTHER" id="PTHR48048:SF13">
    <property type="entry name" value="GLYCOSYLTRANSFERASE"/>
    <property type="match status" value="1"/>
</dbReference>
<organism evidence="2 3">
    <name type="scientific">Carex littledalei</name>
    <dbReference type="NCBI Taxonomy" id="544730"/>
    <lineage>
        <taxon>Eukaryota</taxon>
        <taxon>Viridiplantae</taxon>
        <taxon>Streptophyta</taxon>
        <taxon>Embryophyta</taxon>
        <taxon>Tracheophyta</taxon>
        <taxon>Spermatophyta</taxon>
        <taxon>Magnoliopsida</taxon>
        <taxon>Liliopsida</taxon>
        <taxon>Poales</taxon>
        <taxon>Cyperaceae</taxon>
        <taxon>Cyperoideae</taxon>
        <taxon>Cariceae</taxon>
        <taxon>Carex</taxon>
        <taxon>Carex subgen. Euthyceras</taxon>
    </lineage>
</organism>
<proteinExistence type="predicted"/>
<name>A0A833RFF7_9POAL</name>
<dbReference type="FunFam" id="3.40.50.2000:FF:000095">
    <property type="entry name" value="Glycosyltransferase"/>
    <property type="match status" value="1"/>
</dbReference>
<dbReference type="Gene3D" id="3.40.50.2000">
    <property type="entry name" value="Glycogen Phosphorylase B"/>
    <property type="match status" value="2"/>
</dbReference>
<dbReference type="EMBL" id="SWLB01000003">
    <property type="protein sequence ID" value="KAF3340112.1"/>
    <property type="molecule type" value="Genomic_DNA"/>
</dbReference>
<dbReference type="Pfam" id="PF00201">
    <property type="entry name" value="UDPGT"/>
    <property type="match status" value="1"/>
</dbReference>
<dbReference type="InterPro" id="IPR002213">
    <property type="entry name" value="UDP_glucos_trans"/>
</dbReference>
<dbReference type="AlphaFoldDB" id="A0A833RFF7"/>
<comment type="caution">
    <text evidence="2">The sequence shown here is derived from an EMBL/GenBank/DDBJ whole genome shotgun (WGS) entry which is preliminary data.</text>
</comment>
<dbReference type="InterPro" id="IPR050481">
    <property type="entry name" value="UDP-glycosyltransf_plant"/>
</dbReference>
<dbReference type="SUPFAM" id="SSF53756">
    <property type="entry name" value="UDP-Glycosyltransferase/glycogen phosphorylase"/>
    <property type="match status" value="1"/>
</dbReference>
<dbReference type="GO" id="GO:0035251">
    <property type="term" value="F:UDP-glucosyltransferase activity"/>
    <property type="evidence" value="ECO:0007669"/>
    <property type="project" value="InterPro"/>
</dbReference>